<dbReference type="GO" id="GO:0005524">
    <property type="term" value="F:ATP binding"/>
    <property type="evidence" value="ECO:0007669"/>
    <property type="project" value="UniProtKB-KW"/>
</dbReference>
<feature type="domain" description="Histidine kinase/HSP90-like ATPase" evidence="2">
    <location>
        <begin position="24"/>
        <end position="135"/>
    </location>
</feature>
<keyword evidence="4" id="KW-1185">Reference proteome</keyword>
<evidence type="ECO:0000259" key="2">
    <source>
        <dbReference type="Pfam" id="PF13581"/>
    </source>
</evidence>
<evidence type="ECO:0000313" key="4">
    <source>
        <dbReference type="Proteomes" id="UP000638560"/>
    </source>
</evidence>
<dbReference type="Gene3D" id="3.30.565.10">
    <property type="entry name" value="Histidine kinase-like ATPase, C-terminal domain"/>
    <property type="match status" value="1"/>
</dbReference>
<keyword evidence="3" id="KW-0547">Nucleotide-binding</keyword>
<sequence>MGAACDGDLSPGSDAPASLAVRFTAADITGLRHQVARLAAGHGMRGDRLDGFVFAVYEILTNAVRHGGGSGSLRLEHVGVDLVCQVDDDGPGFAAGQLSDQSPLRTGGRGLRLVRELADSLTITPRTPGTSVRVRLSLAAGLPTGTRPSRSP</sequence>
<dbReference type="Proteomes" id="UP000638560">
    <property type="component" value="Unassembled WGS sequence"/>
</dbReference>
<gene>
    <name evidence="3" type="ORF">I0C86_15340</name>
</gene>
<name>A0ABS0GW62_9ACTN</name>
<organism evidence="3 4">
    <name type="scientific">Plantactinospora alkalitolerans</name>
    <dbReference type="NCBI Taxonomy" id="2789879"/>
    <lineage>
        <taxon>Bacteria</taxon>
        <taxon>Bacillati</taxon>
        <taxon>Actinomycetota</taxon>
        <taxon>Actinomycetes</taxon>
        <taxon>Micromonosporales</taxon>
        <taxon>Micromonosporaceae</taxon>
        <taxon>Plantactinospora</taxon>
    </lineage>
</organism>
<evidence type="ECO:0000256" key="1">
    <source>
        <dbReference type="ARBA" id="ARBA00022527"/>
    </source>
</evidence>
<dbReference type="EMBL" id="JADPUN010000149">
    <property type="protein sequence ID" value="MBF9130319.1"/>
    <property type="molecule type" value="Genomic_DNA"/>
</dbReference>
<dbReference type="Pfam" id="PF13581">
    <property type="entry name" value="HATPase_c_2"/>
    <property type="match status" value="1"/>
</dbReference>
<reference evidence="3 4" key="1">
    <citation type="submission" date="2020-11" db="EMBL/GenBank/DDBJ databases">
        <title>A novel isolate from a Black sea contaminated sediment with potential to produce alkanes: Plantactinospora alkalitolerans sp. nov.</title>
        <authorList>
            <person name="Carro L."/>
            <person name="Veyisoglu A."/>
            <person name="Guven K."/>
            <person name="Schumann P."/>
            <person name="Klenk H.-P."/>
            <person name="Sahin N."/>
        </authorList>
    </citation>
    <scope>NUCLEOTIDE SEQUENCE [LARGE SCALE GENOMIC DNA]</scope>
    <source>
        <strain evidence="3 4">S1510</strain>
    </source>
</reference>
<keyword evidence="1" id="KW-0418">Kinase</keyword>
<keyword evidence="3" id="KW-0067">ATP-binding</keyword>
<comment type="caution">
    <text evidence="3">The sequence shown here is derived from an EMBL/GenBank/DDBJ whole genome shotgun (WGS) entry which is preliminary data.</text>
</comment>
<dbReference type="RefSeq" id="WP_196201899.1">
    <property type="nucleotide sequence ID" value="NZ_JADPUN010000149.1"/>
</dbReference>
<protein>
    <submittedName>
        <fullName evidence="3">ATP-binding protein</fullName>
    </submittedName>
</protein>
<evidence type="ECO:0000313" key="3">
    <source>
        <dbReference type="EMBL" id="MBF9130319.1"/>
    </source>
</evidence>
<accession>A0ABS0GW62</accession>
<dbReference type="InterPro" id="IPR036890">
    <property type="entry name" value="HATPase_C_sf"/>
</dbReference>
<keyword evidence="1" id="KW-0723">Serine/threonine-protein kinase</keyword>
<keyword evidence="1" id="KW-0808">Transferase</keyword>
<dbReference type="CDD" id="cd16936">
    <property type="entry name" value="HATPase_RsbW-like"/>
    <property type="match status" value="1"/>
</dbReference>
<dbReference type="InterPro" id="IPR003594">
    <property type="entry name" value="HATPase_dom"/>
</dbReference>
<dbReference type="PANTHER" id="PTHR35526">
    <property type="entry name" value="ANTI-SIGMA-F FACTOR RSBW-RELATED"/>
    <property type="match status" value="1"/>
</dbReference>
<dbReference type="PANTHER" id="PTHR35526:SF3">
    <property type="entry name" value="ANTI-SIGMA-F FACTOR RSBW"/>
    <property type="match status" value="1"/>
</dbReference>
<dbReference type="SUPFAM" id="SSF55874">
    <property type="entry name" value="ATPase domain of HSP90 chaperone/DNA topoisomerase II/histidine kinase"/>
    <property type="match status" value="1"/>
</dbReference>
<proteinExistence type="predicted"/>
<dbReference type="InterPro" id="IPR050267">
    <property type="entry name" value="Anti-sigma-factor_SerPK"/>
</dbReference>